<comment type="catalytic activity">
    <reaction evidence="10">
        <text>8-oxo-dGTP + H2O = 8-oxo-dGMP + diphosphate + H(+)</text>
        <dbReference type="Rhea" id="RHEA:31575"/>
        <dbReference type="ChEBI" id="CHEBI:15377"/>
        <dbReference type="ChEBI" id="CHEBI:15378"/>
        <dbReference type="ChEBI" id="CHEBI:33019"/>
        <dbReference type="ChEBI" id="CHEBI:63224"/>
        <dbReference type="ChEBI" id="CHEBI:77896"/>
        <dbReference type="EC" id="3.6.1.55"/>
    </reaction>
</comment>
<dbReference type="Pfam" id="PF00293">
    <property type="entry name" value="NUDIX"/>
    <property type="match status" value="1"/>
</dbReference>
<dbReference type="Proteomes" id="UP000502508">
    <property type="component" value="Chromosome"/>
</dbReference>
<dbReference type="EMBL" id="AP022870">
    <property type="protein sequence ID" value="BCB74442.1"/>
    <property type="molecule type" value="Genomic_DNA"/>
</dbReference>
<proteinExistence type="inferred from homology"/>
<dbReference type="InterPro" id="IPR000086">
    <property type="entry name" value="NUDIX_hydrolase_dom"/>
</dbReference>
<dbReference type="EC" id="3.6.1.55" evidence="11"/>
<evidence type="ECO:0000256" key="4">
    <source>
        <dbReference type="ARBA" id="ARBA00022705"/>
    </source>
</evidence>
<reference evidence="14 15" key="2">
    <citation type="submission" date="2020-03" db="EMBL/GenBank/DDBJ databases">
        <authorList>
            <person name="Ichikawa N."/>
            <person name="Kimura A."/>
            <person name="Kitahashi Y."/>
            <person name="Uohara A."/>
        </authorList>
    </citation>
    <scope>NUCLEOTIDE SEQUENCE [LARGE SCALE GENOMIC DNA]</scope>
    <source>
        <strain evidence="14 15">NBRC 107702</strain>
    </source>
</reference>
<reference evidence="14 15" key="1">
    <citation type="submission" date="2020-03" db="EMBL/GenBank/DDBJ databases">
        <title>Whole genome shotgun sequence of Phytohabitans flavus NBRC 107702.</title>
        <authorList>
            <person name="Komaki H."/>
            <person name="Tamura T."/>
        </authorList>
    </citation>
    <scope>NUCLEOTIDE SEQUENCE [LARGE SCALE GENOMIC DNA]</scope>
    <source>
        <strain evidence="14 15">NBRC 107702</strain>
    </source>
</reference>
<accession>A0A6F8XKV3</accession>
<dbReference type="GO" id="GO:0044715">
    <property type="term" value="F:8-oxo-dGDP phosphatase activity"/>
    <property type="evidence" value="ECO:0007669"/>
    <property type="project" value="TreeGrafter"/>
</dbReference>
<evidence type="ECO:0000256" key="2">
    <source>
        <dbReference type="ARBA" id="ARBA00005582"/>
    </source>
</evidence>
<dbReference type="AlphaFoldDB" id="A0A6F8XKV3"/>
<dbReference type="Gene3D" id="3.90.79.10">
    <property type="entry name" value="Nucleoside Triphosphate Pyrophosphohydrolase"/>
    <property type="match status" value="1"/>
</dbReference>
<dbReference type="GO" id="GO:0008413">
    <property type="term" value="F:8-oxo-7,8-dihydroguanosine triphosphate pyrophosphatase activity"/>
    <property type="evidence" value="ECO:0007669"/>
    <property type="project" value="TreeGrafter"/>
</dbReference>
<dbReference type="GO" id="GO:0046872">
    <property type="term" value="F:metal ion binding"/>
    <property type="evidence" value="ECO:0007669"/>
    <property type="project" value="UniProtKB-KW"/>
</dbReference>
<dbReference type="InterPro" id="IPR015797">
    <property type="entry name" value="NUDIX_hydrolase-like_dom_sf"/>
</dbReference>
<gene>
    <name evidence="14" type="ORF">Pflav_008520</name>
</gene>
<dbReference type="GO" id="GO:0035539">
    <property type="term" value="F:8-oxo-7,8-dihydrodeoxyguanosine triphosphate pyrophosphatase activity"/>
    <property type="evidence" value="ECO:0007669"/>
    <property type="project" value="UniProtKB-EC"/>
</dbReference>
<evidence type="ECO:0000256" key="11">
    <source>
        <dbReference type="ARBA" id="ARBA00038905"/>
    </source>
</evidence>
<keyword evidence="15" id="KW-1185">Reference proteome</keyword>
<evidence type="ECO:0000256" key="5">
    <source>
        <dbReference type="ARBA" id="ARBA00022723"/>
    </source>
</evidence>
<sequence length="161" mass="17452">MPAAVRHGAVSAYDGCHNAPVSISAEGSPKARIVTALLRDGNRVLLCHRSPRRRWFPDVWDLPGGHVEPGELPGAALARELREELGIDIAAPSGPPVQEVHGDTFDMQIWLIEAWTGSPVNVAPDEHDAIAWFTEDALGELSLAHDSYLAMLTKVLAEHRA</sequence>
<name>A0A6F8XKV3_9ACTN</name>
<dbReference type="PRINTS" id="PR00502">
    <property type="entry name" value="NUDIXFAMILY"/>
</dbReference>
<evidence type="ECO:0000313" key="14">
    <source>
        <dbReference type="EMBL" id="BCB74442.1"/>
    </source>
</evidence>
<evidence type="ECO:0000256" key="6">
    <source>
        <dbReference type="ARBA" id="ARBA00022763"/>
    </source>
</evidence>
<dbReference type="GO" id="GO:0044716">
    <property type="term" value="F:8-oxo-GDP phosphatase activity"/>
    <property type="evidence" value="ECO:0007669"/>
    <property type="project" value="TreeGrafter"/>
</dbReference>
<evidence type="ECO:0000256" key="8">
    <source>
        <dbReference type="ARBA" id="ARBA00022842"/>
    </source>
</evidence>
<keyword evidence="6" id="KW-0227">DNA damage</keyword>
<dbReference type="GO" id="GO:0006260">
    <property type="term" value="P:DNA replication"/>
    <property type="evidence" value="ECO:0007669"/>
    <property type="project" value="UniProtKB-KW"/>
</dbReference>
<dbReference type="KEGG" id="pfla:Pflav_008520"/>
<organism evidence="14 15">
    <name type="scientific">Phytohabitans flavus</name>
    <dbReference type="NCBI Taxonomy" id="1076124"/>
    <lineage>
        <taxon>Bacteria</taxon>
        <taxon>Bacillati</taxon>
        <taxon>Actinomycetota</taxon>
        <taxon>Actinomycetes</taxon>
        <taxon>Micromonosporales</taxon>
        <taxon>Micromonosporaceae</taxon>
    </lineage>
</organism>
<dbReference type="PROSITE" id="PS51462">
    <property type="entry name" value="NUDIX"/>
    <property type="match status" value="1"/>
</dbReference>
<keyword evidence="3" id="KW-0515">Mutator protein</keyword>
<dbReference type="PANTHER" id="PTHR47707:SF1">
    <property type="entry name" value="NUDIX HYDROLASE FAMILY PROTEIN"/>
    <property type="match status" value="1"/>
</dbReference>
<evidence type="ECO:0000256" key="3">
    <source>
        <dbReference type="ARBA" id="ARBA00022457"/>
    </source>
</evidence>
<keyword evidence="4" id="KW-0235">DNA replication</keyword>
<dbReference type="InterPro" id="IPR047127">
    <property type="entry name" value="MutT-like"/>
</dbReference>
<dbReference type="SUPFAM" id="SSF55811">
    <property type="entry name" value="Nudix"/>
    <property type="match status" value="1"/>
</dbReference>
<dbReference type="GO" id="GO:0006281">
    <property type="term" value="P:DNA repair"/>
    <property type="evidence" value="ECO:0007669"/>
    <property type="project" value="UniProtKB-KW"/>
</dbReference>
<evidence type="ECO:0000256" key="1">
    <source>
        <dbReference type="ARBA" id="ARBA00001946"/>
    </source>
</evidence>
<comment type="similarity">
    <text evidence="2 12">Belongs to the Nudix hydrolase family.</text>
</comment>
<keyword evidence="8" id="KW-0460">Magnesium</keyword>
<evidence type="ECO:0000256" key="9">
    <source>
        <dbReference type="ARBA" id="ARBA00023204"/>
    </source>
</evidence>
<protein>
    <recommendedName>
        <fullName evidence="11">8-oxo-dGTP diphosphatase</fullName>
        <ecNumber evidence="11">3.6.1.55</ecNumber>
    </recommendedName>
</protein>
<evidence type="ECO:0000259" key="13">
    <source>
        <dbReference type="PROSITE" id="PS51462"/>
    </source>
</evidence>
<evidence type="ECO:0000313" key="15">
    <source>
        <dbReference type="Proteomes" id="UP000502508"/>
    </source>
</evidence>
<evidence type="ECO:0000256" key="12">
    <source>
        <dbReference type="RuleBase" id="RU003476"/>
    </source>
</evidence>
<dbReference type="InterPro" id="IPR020084">
    <property type="entry name" value="NUDIX_hydrolase_CS"/>
</dbReference>
<keyword evidence="7 12" id="KW-0378">Hydrolase</keyword>
<evidence type="ECO:0000256" key="7">
    <source>
        <dbReference type="ARBA" id="ARBA00022801"/>
    </source>
</evidence>
<keyword evidence="9" id="KW-0234">DNA repair</keyword>
<dbReference type="PROSITE" id="PS00893">
    <property type="entry name" value="NUDIX_BOX"/>
    <property type="match status" value="1"/>
</dbReference>
<comment type="cofactor">
    <cofactor evidence="1">
        <name>Mg(2+)</name>
        <dbReference type="ChEBI" id="CHEBI:18420"/>
    </cofactor>
</comment>
<evidence type="ECO:0000256" key="10">
    <source>
        <dbReference type="ARBA" id="ARBA00035861"/>
    </source>
</evidence>
<dbReference type="PANTHER" id="PTHR47707">
    <property type="entry name" value="8-OXO-DGTP DIPHOSPHATASE"/>
    <property type="match status" value="1"/>
</dbReference>
<feature type="domain" description="Nudix hydrolase" evidence="13">
    <location>
        <begin position="29"/>
        <end position="157"/>
    </location>
</feature>
<dbReference type="InterPro" id="IPR020476">
    <property type="entry name" value="Nudix_hydrolase"/>
</dbReference>
<keyword evidence="5" id="KW-0479">Metal-binding</keyword>